<dbReference type="GO" id="GO:0008092">
    <property type="term" value="F:cytoskeletal protein binding"/>
    <property type="evidence" value="ECO:0007669"/>
    <property type="project" value="InterPro"/>
</dbReference>
<dbReference type="InterPro" id="IPR007131">
    <property type="entry name" value="SHD1"/>
</dbReference>
<dbReference type="AlphaFoldDB" id="A0A518JW96"/>
<dbReference type="KEGG" id="rcf:Poly24_35280"/>
<keyword evidence="4" id="KW-1185">Reference proteome</keyword>
<evidence type="ECO:0000313" key="3">
    <source>
        <dbReference type="EMBL" id="QDV69811.1"/>
    </source>
</evidence>
<feature type="domain" description="SLA1 homology" evidence="2">
    <location>
        <begin position="29"/>
        <end position="84"/>
    </location>
</feature>
<dbReference type="GO" id="GO:0030674">
    <property type="term" value="F:protein-macromolecule adaptor activity"/>
    <property type="evidence" value="ECO:0007669"/>
    <property type="project" value="InterPro"/>
</dbReference>
<reference evidence="3 4" key="1">
    <citation type="submission" date="2019-02" db="EMBL/GenBank/DDBJ databases">
        <title>Deep-cultivation of Planctomycetes and their phenomic and genomic characterization uncovers novel biology.</title>
        <authorList>
            <person name="Wiegand S."/>
            <person name="Jogler M."/>
            <person name="Boedeker C."/>
            <person name="Pinto D."/>
            <person name="Vollmers J."/>
            <person name="Rivas-Marin E."/>
            <person name="Kohn T."/>
            <person name="Peeters S.H."/>
            <person name="Heuer A."/>
            <person name="Rast P."/>
            <person name="Oberbeckmann S."/>
            <person name="Bunk B."/>
            <person name="Jeske O."/>
            <person name="Meyerdierks A."/>
            <person name="Storesund J.E."/>
            <person name="Kallscheuer N."/>
            <person name="Luecker S."/>
            <person name="Lage O.M."/>
            <person name="Pohl T."/>
            <person name="Merkel B.J."/>
            <person name="Hornburger P."/>
            <person name="Mueller R.-W."/>
            <person name="Bruemmer F."/>
            <person name="Labrenz M."/>
            <person name="Spormann A.M."/>
            <person name="Op den Camp H."/>
            <person name="Overmann J."/>
            <person name="Amann R."/>
            <person name="Jetten M.S.M."/>
            <person name="Mascher T."/>
            <person name="Medema M.H."/>
            <person name="Devos D.P."/>
            <person name="Kaster A.-K."/>
            <person name="Ovreas L."/>
            <person name="Rohde M."/>
            <person name="Galperin M.Y."/>
            <person name="Jogler C."/>
        </authorList>
    </citation>
    <scope>NUCLEOTIDE SEQUENCE [LARGE SCALE GENOMIC DNA]</scope>
    <source>
        <strain evidence="3 4">Poly24</strain>
    </source>
</reference>
<organism evidence="3 4">
    <name type="scientific">Rosistilla carotiformis</name>
    <dbReference type="NCBI Taxonomy" id="2528017"/>
    <lineage>
        <taxon>Bacteria</taxon>
        <taxon>Pseudomonadati</taxon>
        <taxon>Planctomycetota</taxon>
        <taxon>Planctomycetia</taxon>
        <taxon>Pirellulales</taxon>
        <taxon>Pirellulaceae</taxon>
        <taxon>Rosistilla</taxon>
    </lineage>
</organism>
<gene>
    <name evidence="3" type="ORF">Poly24_35280</name>
</gene>
<accession>A0A518JW96</accession>
<dbReference type="Pfam" id="PF03983">
    <property type="entry name" value="SHD1"/>
    <property type="match status" value="1"/>
</dbReference>
<dbReference type="GO" id="GO:0042802">
    <property type="term" value="F:identical protein binding"/>
    <property type="evidence" value="ECO:0007669"/>
    <property type="project" value="InterPro"/>
</dbReference>
<dbReference type="RefSeq" id="WP_197451976.1">
    <property type="nucleotide sequence ID" value="NZ_CP036348.1"/>
</dbReference>
<feature type="coiled-coil region" evidence="1">
    <location>
        <begin position="134"/>
        <end position="164"/>
    </location>
</feature>
<name>A0A518JW96_9BACT</name>
<keyword evidence="1" id="KW-0175">Coiled coil</keyword>
<sequence length="264" mass="29718">MFSVRLTNYLQFLIFVVASCLTAFTDLNAQEPRVWRTADGKHSVEAALIGQTDDRVKLRRKDGRIIEVAINVLSEQDQIYASEAAERLTQNTQQPVAGDQIDRDMQRLASQHGLATLNGLPVVRAGHFLDPAGANQSDASRRRYQQANEQLANERAALARFIERVVLGAAPSYFEDQLPTFIANHLPKNIADTYIQYRFQTDGALGVWKGADEFQRNASRQAFEQKHAKQLADLAVHSPIRLRFVSQARFSTYDEAAKRSSRMV</sequence>
<proteinExistence type="predicted"/>
<dbReference type="EMBL" id="CP036348">
    <property type="protein sequence ID" value="QDV69811.1"/>
    <property type="molecule type" value="Genomic_DNA"/>
</dbReference>
<evidence type="ECO:0000256" key="1">
    <source>
        <dbReference type="SAM" id="Coils"/>
    </source>
</evidence>
<dbReference type="PROSITE" id="PS51257">
    <property type="entry name" value="PROKAR_LIPOPROTEIN"/>
    <property type="match status" value="1"/>
</dbReference>
<evidence type="ECO:0000313" key="4">
    <source>
        <dbReference type="Proteomes" id="UP000315082"/>
    </source>
</evidence>
<evidence type="ECO:0000259" key="2">
    <source>
        <dbReference type="Pfam" id="PF03983"/>
    </source>
</evidence>
<dbReference type="Gene3D" id="2.30.30.700">
    <property type="entry name" value="SLA1 homology domain 1"/>
    <property type="match status" value="1"/>
</dbReference>
<dbReference type="Proteomes" id="UP000315082">
    <property type="component" value="Chromosome"/>
</dbReference>
<dbReference type="GO" id="GO:0043130">
    <property type="term" value="F:ubiquitin binding"/>
    <property type="evidence" value="ECO:0007669"/>
    <property type="project" value="InterPro"/>
</dbReference>
<protein>
    <recommendedName>
        <fullName evidence="2">SLA1 homology domain-containing protein</fullName>
    </recommendedName>
</protein>